<feature type="transmembrane region" description="Helical" evidence="9">
    <location>
        <begin position="288"/>
        <end position="317"/>
    </location>
</feature>
<evidence type="ECO:0000256" key="4">
    <source>
        <dbReference type="ARBA" id="ARBA00034521"/>
    </source>
</evidence>
<protein>
    <recommendedName>
        <fullName evidence="5">Arsenite methyltransferase</fullName>
        <ecNumber evidence="4">2.1.1.137</ecNumber>
    </recommendedName>
</protein>
<dbReference type="Pfam" id="PF13847">
    <property type="entry name" value="Methyltransf_31"/>
    <property type="match status" value="1"/>
</dbReference>
<keyword evidence="9" id="KW-1133">Transmembrane helix</keyword>
<evidence type="ECO:0000256" key="5">
    <source>
        <dbReference type="ARBA" id="ARBA00034545"/>
    </source>
</evidence>
<dbReference type="EC" id="2.1.1.137" evidence="4"/>
<dbReference type="PANTHER" id="PTHR43675:SF8">
    <property type="entry name" value="ARSENITE METHYLTRANSFERASE"/>
    <property type="match status" value="1"/>
</dbReference>
<dbReference type="Proteomes" id="UP000626148">
    <property type="component" value="Unassembled WGS sequence"/>
</dbReference>
<feature type="transmembrane region" description="Helical" evidence="9">
    <location>
        <begin position="375"/>
        <end position="392"/>
    </location>
</feature>
<dbReference type="InterPro" id="IPR029063">
    <property type="entry name" value="SAM-dependent_MTases_sf"/>
</dbReference>
<feature type="domain" description="Methyltransferase" evidence="10">
    <location>
        <begin position="76"/>
        <end position="220"/>
    </location>
</feature>
<keyword evidence="2" id="KW-0949">S-adenosyl-L-methionine</keyword>
<reference evidence="11" key="1">
    <citation type="journal article" date="2014" name="Int. J. Syst. Evol. Microbiol.">
        <title>Complete genome sequence of Corynebacterium casei LMG S-19264T (=DSM 44701T), isolated from a smear-ripened cheese.</title>
        <authorList>
            <consortium name="US DOE Joint Genome Institute (JGI-PGF)"/>
            <person name="Walter F."/>
            <person name="Albersmeier A."/>
            <person name="Kalinowski J."/>
            <person name="Ruckert C."/>
        </authorList>
    </citation>
    <scope>NUCLEOTIDE SEQUENCE</scope>
    <source>
        <strain evidence="11">KCTC 22169</strain>
    </source>
</reference>
<dbReference type="AlphaFoldDB" id="A0A918KK11"/>
<dbReference type="InterPro" id="IPR025714">
    <property type="entry name" value="Methyltranfer_dom"/>
</dbReference>
<dbReference type="GO" id="GO:0030791">
    <property type="term" value="F:arsenite methyltransferase activity"/>
    <property type="evidence" value="ECO:0007669"/>
    <property type="project" value="UniProtKB-EC"/>
</dbReference>
<evidence type="ECO:0000256" key="7">
    <source>
        <dbReference type="ARBA" id="ARBA00047943"/>
    </source>
</evidence>
<dbReference type="GO" id="GO:0016020">
    <property type="term" value="C:membrane"/>
    <property type="evidence" value="ECO:0007669"/>
    <property type="project" value="InterPro"/>
</dbReference>
<evidence type="ECO:0000313" key="12">
    <source>
        <dbReference type="Proteomes" id="UP000626148"/>
    </source>
</evidence>
<sequence>MVAILGYTHDQIRTAVRQMYTAVAERPRTPFHFLVGRHAGEVLGYPDDLLDALPEPQLESFAGVGYPFRAQAVCAGDTCLDIGAGAGTDSLIAAGQVGARGRVIALDMTPAMAHKLRNGARRAGFDNVQVVQGSAEAIPLDDESVDVITSNGALNLVPDKRRAVAEMFRVLRPGGRLQIADVVIGRPVTVDCHSDPRLWVECVVGATPEDQFLALFRDAGFEDIDVLRRFDYFSHSPSAQTREIAAAFGACAIEVGMRRGVQPPAPGRQWLRRLNPRRWLSGLWRRGLAGWAGLGLALMACYGLIAVLGILVALGVSLMLNEAVWAGAIVAFTLVATAAVLAGTVRHRKPWPAVLAVAGAALVLHTQLIRYQGGIELVGFALLAAAVGWDFIQHRRWQARVLGLDRPERRLVR</sequence>
<dbReference type="Pfam" id="PF03203">
    <property type="entry name" value="MerC"/>
    <property type="match status" value="1"/>
</dbReference>
<dbReference type="InterPro" id="IPR026669">
    <property type="entry name" value="Arsenite_MeTrfase-like"/>
</dbReference>
<keyword evidence="9" id="KW-0812">Transmembrane</keyword>
<name>A0A918KK11_9GAMM</name>
<dbReference type="SUPFAM" id="SSF53335">
    <property type="entry name" value="S-adenosyl-L-methionine-dependent methyltransferases"/>
    <property type="match status" value="1"/>
</dbReference>
<evidence type="ECO:0000256" key="3">
    <source>
        <dbReference type="ARBA" id="ARBA00034487"/>
    </source>
</evidence>
<comment type="catalytic activity">
    <reaction evidence="7">
        <text>arsenic triglutathione + 2 [thioredoxin]-dithiol + 2 S-adenosyl-L-methionine + H2O = dimethylarsinous acid + 2 [thioredoxin]-disulfide + 3 glutathione + 2 S-adenosyl-L-homocysteine + 2 H(+)</text>
        <dbReference type="Rhea" id="RHEA:69464"/>
        <dbReference type="Rhea" id="RHEA-COMP:10698"/>
        <dbReference type="Rhea" id="RHEA-COMP:10700"/>
        <dbReference type="ChEBI" id="CHEBI:15377"/>
        <dbReference type="ChEBI" id="CHEBI:15378"/>
        <dbReference type="ChEBI" id="CHEBI:23808"/>
        <dbReference type="ChEBI" id="CHEBI:29950"/>
        <dbReference type="ChEBI" id="CHEBI:50058"/>
        <dbReference type="ChEBI" id="CHEBI:57856"/>
        <dbReference type="ChEBI" id="CHEBI:57925"/>
        <dbReference type="ChEBI" id="CHEBI:59789"/>
        <dbReference type="ChEBI" id="CHEBI:183640"/>
        <dbReference type="EC" id="2.1.1.137"/>
    </reaction>
</comment>
<keyword evidence="12" id="KW-1185">Reference proteome</keyword>
<comment type="catalytic activity">
    <reaction evidence="8">
        <text>arsenic triglutathione + 3 [thioredoxin]-dithiol + 3 S-adenosyl-L-methionine = trimethylarsine + 3 [thioredoxin]-disulfide + 3 glutathione + 3 S-adenosyl-L-homocysteine + 3 H(+)</text>
        <dbReference type="Rhea" id="RHEA:69432"/>
        <dbReference type="Rhea" id="RHEA-COMP:10698"/>
        <dbReference type="Rhea" id="RHEA-COMP:10700"/>
        <dbReference type="ChEBI" id="CHEBI:15378"/>
        <dbReference type="ChEBI" id="CHEBI:27130"/>
        <dbReference type="ChEBI" id="CHEBI:29950"/>
        <dbReference type="ChEBI" id="CHEBI:50058"/>
        <dbReference type="ChEBI" id="CHEBI:57856"/>
        <dbReference type="ChEBI" id="CHEBI:57925"/>
        <dbReference type="ChEBI" id="CHEBI:59789"/>
        <dbReference type="ChEBI" id="CHEBI:183640"/>
        <dbReference type="EC" id="2.1.1.137"/>
    </reaction>
</comment>
<comment type="caution">
    <text evidence="11">The sequence shown here is derived from an EMBL/GenBank/DDBJ whole genome shotgun (WGS) entry which is preliminary data.</text>
</comment>
<evidence type="ECO:0000256" key="8">
    <source>
        <dbReference type="ARBA" id="ARBA00048428"/>
    </source>
</evidence>
<feature type="transmembrane region" description="Helical" evidence="9">
    <location>
        <begin position="323"/>
        <end position="344"/>
    </location>
</feature>
<evidence type="ECO:0000256" key="1">
    <source>
        <dbReference type="ARBA" id="ARBA00022679"/>
    </source>
</evidence>
<evidence type="ECO:0000259" key="10">
    <source>
        <dbReference type="Pfam" id="PF13847"/>
    </source>
</evidence>
<dbReference type="GO" id="GO:0015097">
    <property type="term" value="F:mercury ion transmembrane transporter activity"/>
    <property type="evidence" value="ECO:0007669"/>
    <property type="project" value="InterPro"/>
</dbReference>
<reference evidence="11" key="2">
    <citation type="submission" date="2020-09" db="EMBL/GenBank/DDBJ databases">
        <authorList>
            <person name="Sun Q."/>
            <person name="Kim S."/>
        </authorList>
    </citation>
    <scope>NUCLEOTIDE SEQUENCE</scope>
    <source>
        <strain evidence="11">KCTC 22169</strain>
    </source>
</reference>
<keyword evidence="1" id="KW-0808">Transferase</keyword>
<evidence type="ECO:0000256" key="9">
    <source>
        <dbReference type="SAM" id="Phobius"/>
    </source>
</evidence>
<evidence type="ECO:0000313" key="11">
    <source>
        <dbReference type="EMBL" id="GGX66495.1"/>
    </source>
</evidence>
<keyword evidence="9" id="KW-0472">Membrane</keyword>
<dbReference type="PANTHER" id="PTHR43675">
    <property type="entry name" value="ARSENITE METHYLTRANSFERASE"/>
    <property type="match status" value="1"/>
</dbReference>
<evidence type="ECO:0000256" key="2">
    <source>
        <dbReference type="ARBA" id="ARBA00022691"/>
    </source>
</evidence>
<comment type="similarity">
    <text evidence="3">Belongs to the methyltransferase superfamily. Arsenite methyltransferase family.</text>
</comment>
<dbReference type="EMBL" id="BMXR01000010">
    <property type="protein sequence ID" value="GGX66495.1"/>
    <property type="molecule type" value="Genomic_DNA"/>
</dbReference>
<proteinExistence type="inferred from homology"/>
<dbReference type="RefSeq" id="WP_189611631.1">
    <property type="nucleotide sequence ID" value="NZ_BMXR01000010.1"/>
</dbReference>
<dbReference type="InterPro" id="IPR004891">
    <property type="entry name" value="Mercury-R_MerC"/>
</dbReference>
<comment type="catalytic activity">
    <reaction evidence="6">
        <text>arsenic triglutathione + [thioredoxin]-dithiol + S-adenosyl-L-methionine + 2 H2O = methylarsonous acid + [thioredoxin]-disulfide + 3 glutathione + S-adenosyl-L-homocysteine + H(+)</text>
        <dbReference type="Rhea" id="RHEA:69460"/>
        <dbReference type="Rhea" id="RHEA-COMP:10698"/>
        <dbReference type="Rhea" id="RHEA-COMP:10700"/>
        <dbReference type="ChEBI" id="CHEBI:15377"/>
        <dbReference type="ChEBI" id="CHEBI:15378"/>
        <dbReference type="ChEBI" id="CHEBI:17826"/>
        <dbReference type="ChEBI" id="CHEBI:29950"/>
        <dbReference type="ChEBI" id="CHEBI:50058"/>
        <dbReference type="ChEBI" id="CHEBI:57856"/>
        <dbReference type="ChEBI" id="CHEBI:57925"/>
        <dbReference type="ChEBI" id="CHEBI:59789"/>
        <dbReference type="ChEBI" id="CHEBI:183640"/>
        <dbReference type="EC" id="2.1.1.137"/>
    </reaction>
</comment>
<dbReference type="Gene3D" id="3.40.50.150">
    <property type="entry name" value="Vaccinia Virus protein VP39"/>
    <property type="match status" value="1"/>
</dbReference>
<accession>A0A918KK11</accession>
<gene>
    <name evidence="11" type="ORF">GCM10007392_37740</name>
</gene>
<feature type="transmembrane region" description="Helical" evidence="9">
    <location>
        <begin position="351"/>
        <end position="369"/>
    </location>
</feature>
<evidence type="ECO:0000256" key="6">
    <source>
        <dbReference type="ARBA" id="ARBA00047941"/>
    </source>
</evidence>
<dbReference type="CDD" id="cd02440">
    <property type="entry name" value="AdoMet_MTases"/>
    <property type="match status" value="1"/>
</dbReference>
<organism evidence="11 12">
    <name type="scientific">Saccharospirillum salsuginis</name>
    <dbReference type="NCBI Taxonomy" id="418750"/>
    <lineage>
        <taxon>Bacteria</taxon>
        <taxon>Pseudomonadati</taxon>
        <taxon>Pseudomonadota</taxon>
        <taxon>Gammaproteobacteria</taxon>
        <taxon>Oceanospirillales</taxon>
        <taxon>Saccharospirillaceae</taxon>
        <taxon>Saccharospirillum</taxon>
    </lineage>
</organism>